<evidence type="ECO:0000256" key="7">
    <source>
        <dbReference type="ARBA" id="ARBA00023125"/>
    </source>
</evidence>
<keyword evidence="5" id="KW-0963">Cytoplasm</keyword>
<evidence type="ECO:0000256" key="8">
    <source>
        <dbReference type="ARBA" id="ARBA00023158"/>
    </source>
</evidence>
<dbReference type="GO" id="GO:0030154">
    <property type="term" value="P:cell differentiation"/>
    <property type="evidence" value="ECO:0007669"/>
    <property type="project" value="UniProtKB-KW"/>
</dbReference>
<keyword evidence="7" id="KW-0238">DNA-binding</keyword>
<keyword evidence="6" id="KW-0221">Differentiation</keyword>
<evidence type="ECO:0000256" key="3">
    <source>
        <dbReference type="ARBA" id="ARBA00007057"/>
    </source>
</evidence>
<feature type="domain" description="Maelstrom" evidence="12">
    <location>
        <begin position="119"/>
        <end position="325"/>
    </location>
</feature>
<evidence type="ECO:0000313" key="13">
    <source>
        <dbReference type="EMBL" id="KAL0280645.1"/>
    </source>
</evidence>
<keyword evidence="8" id="KW-0943">RNA-mediated gene silencing</keyword>
<protein>
    <recommendedName>
        <fullName evidence="14">Protein maelstrom homolog</fullName>
    </recommendedName>
</protein>
<evidence type="ECO:0000259" key="12">
    <source>
        <dbReference type="Pfam" id="PF13017"/>
    </source>
</evidence>
<dbReference type="GO" id="GO:0060964">
    <property type="term" value="P:regulation of miRNA-mediated gene silencing"/>
    <property type="evidence" value="ECO:0007669"/>
    <property type="project" value="InterPro"/>
</dbReference>
<reference evidence="13" key="1">
    <citation type="journal article" date="2024" name="Gigascience">
        <title>Chromosome-level genome of the poultry shaft louse Menopon gallinae provides insight into the host-switching and adaptive evolution of parasitic lice.</title>
        <authorList>
            <person name="Xu Y."/>
            <person name="Ma L."/>
            <person name="Liu S."/>
            <person name="Liang Y."/>
            <person name="Liu Q."/>
            <person name="He Z."/>
            <person name="Tian L."/>
            <person name="Duan Y."/>
            <person name="Cai W."/>
            <person name="Li H."/>
            <person name="Song F."/>
        </authorList>
    </citation>
    <scope>NUCLEOTIDE SEQUENCE</scope>
    <source>
        <strain evidence="13">Cailab_2023a</strain>
    </source>
</reference>
<dbReference type="GO" id="GO:0043186">
    <property type="term" value="C:P granule"/>
    <property type="evidence" value="ECO:0007669"/>
    <property type="project" value="TreeGrafter"/>
</dbReference>
<dbReference type="Pfam" id="PF09011">
    <property type="entry name" value="HMG_box_2"/>
    <property type="match status" value="1"/>
</dbReference>
<evidence type="ECO:0000256" key="4">
    <source>
        <dbReference type="ARBA" id="ARBA00022473"/>
    </source>
</evidence>
<keyword evidence="10" id="KW-0469">Meiosis</keyword>
<sequence length="398" mass="45524">MSKKKNAFSYFLDDFVEQERRRGRFVSKRIASEECGVLWQKLPAEEKEVYIALAKSSRVEKESVQEKVQWQDPYFSDNSKAKKYESEVTYLVKHIRSEKALKNHSFYLIHVNYYCRTEQGVYVPGELAICKFSLESGIIRTYHTLIDPGKIPLGYAFEAKRLSEEIHGLPFPPYEGGKKNYRTLYSEICQLLQGSAESEDGYPPLFTIQNQVQAVESVLERLHGDSEIPFRIYPIHKMFFWLKNKCTEYCGNESGFPVLSNAISEIEKDVFRYCTGISCEFHESSTEKYQNCSMSIVQRLVFVICDHCCSHLGIPLIRGCHVPENFMRPKVTSQKKSVPCDASDTTSVISENFNDFCGASSYAPSTDGGFRCKSPRSVSDISGKFNKIHIDDSDNEDI</sequence>
<dbReference type="GO" id="GO:0007283">
    <property type="term" value="P:spermatogenesis"/>
    <property type="evidence" value="ECO:0007669"/>
    <property type="project" value="TreeGrafter"/>
</dbReference>
<dbReference type="InterPro" id="IPR024970">
    <property type="entry name" value="Maelstrom"/>
</dbReference>
<organism evidence="13">
    <name type="scientific">Menopon gallinae</name>
    <name type="common">poultry shaft louse</name>
    <dbReference type="NCBI Taxonomy" id="328185"/>
    <lineage>
        <taxon>Eukaryota</taxon>
        <taxon>Metazoa</taxon>
        <taxon>Ecdysozoa</taxon>
        <taxon>Arthropoda</taxon>
        <taxon>Hexapoda</taxon>
        <taxon>Insecta</taxon>
        <taxon>Pterygota</taxon>
        <taxon>Neoptera</taxon>
        <taxon>Paraneoptera</taxon>
        <taxon>Psocodea</taxon>
        <taxon>Troctomorpha</taxon>
        <taxon>Phthiraptera</taxon>
        <taxon>Amblycera</taxon>
        <taxon>Menoponidae</taxon>
        <taxon>Menopon</taxon>
    </lineage>
</organism>
<comment type="caution">
    <text evidence="13">The sequence shown here is derived from an EMBL/GenBank/DDBJ whole genome shotgun (WGS) entry which is preliminary data.</text>
</comment>
<comment type="similarity">
    <text evidence="3">Belongs to the maelstrom family.</text>
</comment>
<evidence type="ECO:0000259" key="11">
    <source>
        <dbReference type="Pfam" id="PF09011"/>
    </source>
</evidence>
<dbReference type="EMBL" id="JARGDH010000001">
    <property type="protein sequence ID" value="KAL0280645.1"/>
    <property type="molecule type" value="Genomic_DNA"/>
</dbReference>
<gene>
    <name evidence="13" type="ORF">PYX00_001873</name>
</gene>
<dbReference type="GO" id="GO:0007140">
    <property type="term" value="P:male meiotic nuclear division"/>
    <property type="evidence" value="ECO:0007669"/>
    <property type="project" value="TreeGrafter"/>
</dbReference>
<accession>A0AAW2IGQ5</accession>
<dbReference type="PANTHER" id="PTHR21358">
    <property type="entry name" value="PROTEIN MAELSTROM HOMOLOG"/>
    <property type="match status" value="1"/>
</dbReference>
<dbReference type="GO" id="GO:0034587">
    <property type="term" value="P:piRNA processing"/>
    <property type="evidence" value="ECO:0007669"/>
    <property type="project" value="TreeGrafter"/>
</dbReference>
<proteinExistence type="inferred from homology"/>
<evidence type="ECO:0008006" key="14">
    <source>
        <dbReference type="Google" id="ProtNLM"/>
    </source>
</evidence>
<evidence type="ECO:0000256" key="9">
    <source>
        <dbReference type="ARBA" id="ARBA00023242"/>
    </source>
</evidence>
<dbReference type="Gene3D" id="1.10.30.10">
    <property type="entry name" value="High mobility group box domain"/>
    <property type="match status" value="1"/>
</dbReference>
<comment type="subcellular location">
    <subcellularLocation>
        <location evidence="2">Cytoplasm</location>
    </subcellularLocation>
    <subcellularLocation>
        <location evidence="1">Nucleus</location>
    </subcellularLocation>
</comment>
<dbReference type="InterPro" id="IPR036910">
    <property type="entry name" value="HMG_box_dom_sf"/>
</dbReference>
<dbReference type="GO" id="GO:0045892">
    <property type="term" value="P:negative regulation of DNA-templated transcription"/>
    <property type="evidence" value="ECO:0007669"/>
    <property type="project" value="TreeGrafter"/>
</dbReference>
<evidence type="ECO:0000256" key="2">
    <source>
        <dbReference type="ARBA" id="ARBA00004496"/>
    </source>
</evidence>
<keyword evidence="9" id="KW-0539">Nucleus</keyword>
<dbReference type="GO" id="GO:0043565">
    <property type="term" value="F:sequence-specific DNA binding"/>
    <property type="evidence" value="ECO:0007669"/>
    <property type="project" value="TreeGrafter"/>
</dbReference>
<dbReference type="GO" id="GO:0005634">
    <property type="term" value="C:nucleus"/>
    <property type="evidence" value="ECO:0007669"/>
    <property type="project" value="UniProtKB-SubCell"/>
</dbReference>
<evidence type="ECO:0000256" key="6">
    <source>
        <dbReference type="ARBA" id="ARBA00022782"/>
    </source>
</evidence>
<name>A0AAW2IGQ5_9NEOP</name>
<evidence type="ECO:0000256" key="10">
    <source>
        <dbReference type="ARBA" id="ARBA00023254"/>
    </source>
</evidence>
<keyword evidence="4" id="KW-0217">Developmental protein</keyword>
<feature type="domain" description="HMG box" evidence="11">
    <location>
        <begin position="4"/>
        <end position="62"/>
    </location>
</feature>
<dbReference type="Pfam" id="PF13017">
    <property type="entry name" value="Maelstrom"/>
    <property type="match status" value="1"/>
</dbReference>
<dbReference type="SUPFAM" id="SSF47095">
    <property type="entry name" value="HMG-box"/>
    <property type="match status" value="1"/>
</dbReference>
<evidence type="ECO:0000256" key="1">
    <source>
        <dbReference type="ARBA" id="ARBA00004123"/>
    </source>
</evidence>
<evidence type="ECO:0000256" key="5">
    <source>
        <dbReference type="ARBA" id="ARBA00022490"/>
    </source>
</evidence>
<dbReference type="InterPro" id="IPR039259">
    <property type="entry name" value="Protein_maelstrom"/>
</dbReference>
<dbReference type="PANTHER" id="PTHR21358:SF4">
    <property type="entry name" value="PROTEIN MAELSTROM HOMOLOG"/>
    <property type="match status" value="1"/>
</dbReference>
<dbReference type="AlphaFoldDB" id="A0AAW2IGQ5"/>
<dbReference type="InterPro" id="IPR009071">
    <property type="entry name" value="HMG_box_dom"/>
</dbReference>